<dbReference type="InterPro" id="IPR013785">
    <property type="entry name" value="Aldolase_TIM"/>
</dbReference>
<feature type="non-terminal residue" evidence="1">
    <location>
        <position position="228"/>
    </location>
</feature>
<feature type="non-terminal residue" evidence="1">
    <location>
        <position position="1"/>
    </location>
</feature>
<reference evidence="1" key="1">
    <citation type="submission" date="2018-05" db="EMBL/GenBank/DDBJ databases">
        <authorList>
            <person name="Lanie J.A."/>
            <person name="Ng W.-L."/>
            <person name="Kazmierczak K.M."/>
            <person name="Andrzejewski T.M."/>
            <person name="Davidsen T.M."/>
            <person name="Wayne K.J."/>
            <person name="Tettelin H."/>
            <person name="Glass J.I."/>
            <person name="Rusch D."/>
            <person name="Podicherti R."/>
            <person name="Tsui H.-C.T."/>
            <person name="Winkler M.E."/>
        </authorList>
    </citation>
    <scope>NUCLEOTIDE SEQUENCE</scope>
</reference>
<dbReference type="AlphaFoldDB" id="A0A383EZA5"/>
<evidence type="ECO:0000313" key="1">
    <source>
        <dbReference type="EMBL" id="SVE61914.1"/>
    </source>
</evidence>
<dbReference type="EMBL" id="UINC01229981">
    <property type="protein sequence ID" value="SVE61914.1"/>
    <property type="molecule type" value="Genomic_DNA"/>
</dbReference>
<dbReference type="Gene3D" id="3.20.20.70">
    <property type="entry name" value="Aldolase class I"/>
    <property type="match status" value="1"/>
</dbReference>
<sequence length="228" mass="26558">IDYLSPFQDNFLNINYQFFHPLPQMPVNDNDKSYFLNTIDTFADIEGDMIIFKPLHPYKKPDSETGYWNLLPEKENATARQIVEYAKKKGISYGFYMGVAAHGKEGNSAGLSFRPDKKSWKKVDVQGRRAPDNCIGDDEFYEWWFRVQDNTIKKYKLSNWSWDPSLGSAMNCYNEKHGHIAGKGAYKGWRRCIELTGRLKEKNPELYILGYYGTKNFGLWGLKHTDQH</sequence>
<name>A0A383EZA5_9ZZZZ</name>
<organism evidence="1">
    <name type="scientific">marine metagenome</name>
    <dbReference type="NCBI Taxonomy" id="408172"/>
    <lineage>
        <taxon>unclassified sequences</taxon>
        <taxon>metagenomes</taxon>
        <taxon>ecological metagenomes</taxon>
    </lineage>
</organism>
<accession>A0A383EZA5</accession>
<gene>
    <name evidence="1" type="ORF">METZ01_LOCUS514768</name>
</gene>
<protein>
    <submittedName>
        <fullName evidence="1">Uncharacterized protein</fullName>
    </submittedName>
</protein>
<proteinExistence type="predicted"/>